<keyword evidence="10" id="KW-1185">Reference proteome</keyword>
<comment type="subcellular location">
    <subcellularLocation>
        <location evidence="1">Nucleus</location>
    </subcellularLocation>
</comment>
<dbReference type="PANTHER" id="PTHR15938">
    <property type="entry name" value="TBP-1 INTERACTING PROTEIN"/>
    <property type="match status" value="1"/>
</dbReference>
<reference evidence="9 10" key="1">
    <citation type="submission" date="2024-02" db="EMBL/GenBank/DDBJ databases">
        <authorList>
            <person name="Chen Y."/>
            <person name="Shah S."/>
            <person name="Dougan E. K."/>
            <person name="Thang M."/>
            <person name="Chan C."/>
        </authorList>
    </citation>
    <scope>NUCLEOTIDE SEQUENCE [LARGE SCALE GENOMIC DNA]</scope>
</reference>
<dbReference type="InterPro" id="IPR010776">
    <property type="entry name" value="Hop2_WH_dom"/>
</dbReference>
<dbReference type="Gene3D" id="1.10.10.10">
    <property type="entry name" value="Winged helix-like DNA-binding domain superfamily/Winged helix DNA-binding domain"/>
    <property type="match status" value="1"/>
</dbReference>
<feature type="domain" description="Homologous-pairing protein 2 winged helix" evidence="8">
    <location>
        <begin position="97"/>
        <end position="156"/>
    </location>
</feature>
<organism evidence="9 10">
    <name type="scientific">Durusdinium trenchii</name>
    <dbReference type="NCBI Taxonomy" id="1381693"/>
    <lineage>
        <taxon>Eukaryota</taxon>
        <taxon>Sar</taxon>
        <taxon>Alveolata</taxon>
        <taxon>Dinophyceae</taxon>
        <taxon>Suessiales</taxon>
        <taxon>Symbiodiniaceae</taxon>
        <taxon>Durusdinium</taxon>
    </lineage>
</organism>
<dbReference type="PANTHER" id="PTHR15938:SF0">
    <property type="entry name" value="HOMOLOGOUS-PAIRING PROTEIN 2 HOMOLOG"/>
    <property type="match status" value="1"/>
</dbReference>
<proteinExistence type="inferred from homology"/>
<name>A0ABP0NN12_9DINO</name>
<evidence type="ECO:0000256" key="4">
    <source>
        <dbReference type="ARBA" id="ARBA00023242"/>
    </source>
</evidence>
<evidence type="ECO:0000256" key="1">
    <source>
        <dbReference type="ARBA" id="ARBA00004123"/>
    </source>
</evidence>
<evidence type="ECO:0000259" key="8">
    <source>
        <dbReference type="Pfam" id="PF07106"/>
    </source>
</evidence>
<feature type="compositionally biased region" description="Basic and acidic residues" evidence="7">
    <location>
        <begin position="82"/>
        <end position="91"/>
    </location>
</feature>
<keyword evidence="5" id="KW-0469">Meiosis</keyword>
<comment type="caution">
    <text evidence="9">The sequence shown here is derived from an EMBL/GenBank/DDBJ whole genome shotgun (WGS) entry which is preliminary data.</text>
</comment>
<evidence type="ECO:0000256" key="6">
    <source>
        <dbReference type="SAM" id="Coils"/>
    </source>
</evidence>
<keyword evidence="6" id="KW-0175">Coiled coil</keyword>
<feature type="coiled-coil region" evidence="6">
    <location>
        <begin position="167"/>
        <end position="194"/>
    </location>
</feature>
<evidence type="ECO:0000256" key="2">
    <source>
        <dbReference type="ARBA" id="ARBA00007922"/>
    </source>
</evidence>
<evidence type="ECO:0000256" key="5">
    <source>
        <dbReference type="ARBA" id="ARBA00023254"/>
    </source>
</evidence>
<dbReference type="Pfam" id="PF07106">
    <property type="entry name" value="WHD_TBPIP"/>
    <property type="match status" value="1"/>
</dbReference>
<dbReference type="Proteomes" id="UP001642484">
    <property type="component" value="Unassembled WGS sequence"/>
</dbReference>
<keyword evidence="3" id="KW-0233">DNA recombination</keyword>
<evidence type="ECO:0000256" key="7">
    <source>
        <dbReference type="SAM" id="MobiDB-lite"/>
    </source>
</evidence>
<keyword evidence="4" id="KW-0539">Nucleus</keyword>
<dbReference type="EMBL" id="CAXAMN010021873">
    <property type="protein sequence ID" value="CAK9064159.1"/>
    <property type="molecule type" value="Genomic_DNA"/>
</dbReference>
<protein>
    <recommendedName>
        <fullName evidence="8">Homologous-pairing protein 2 winged helix domain-containing protein</fullName>
    </recommendedName>
</protein>
<feature type="region of interest" description="Disordered" evidence="7">
    <location>
        <begin position="32"/>
        <end position="91"/>
    </location>
</feature>
<evidence type="ECO:0000313" key="10">
    <source>
        <dbReference type="Proteomes" id="UP001642484"/>
    </source>
</evidence>
<evidence type="ECO:0000256" key="3">
    <source>
        <dbReference type="ARBA" id="ARBA00023172"/>
    </source>
</evidence>
<gene>
    <name evidence="9" type="ORF">CCMP2556_LOCUS31513</name>
</gene>
<dbReference type="InterPro" id="IPR036388">
    <property type="entry name" value="WH-like_DNA-bd_sf"/>
</dbReference>
<sequence length="299" mass="33132">MVFSFTSGGLCWNCLWWNYRLRPSSLLVKAKTEPTKTQTDSEPAIPPVKASEATNAPEELKTLVPTKEPKAGSSQPKAAAKKAPEKGKEKKLTKDEMEVKVLEYMRQQNRPYNAQNVFDNLHGAVPKGSVQTIMESLVTEGKLLIKEYGKIKVFLVSQSLVVGGDDATALQQEVDEASKKRKALGNDLDTTRKEMSQVASKHAAAKEAKESAAEALTLEARAKQLKGSGEEQVEESEVRAVEAAFTQVHQTWRKRKRLCMDTLRTLGEAMSTRTDQLLEQYGVDTDEDCGQTLPLEFSQ</sequence>
<evidence type="ECO:0000313" key="9">
    <source>
        <dbReference type="EMBL" id="CAK9064159.1"/>
    </source>
</evidence>
<accession>A0ABP0NN12</accession>
<comment type="similarity">
    <text evidence="2">Belongs to the HOP2 family.</text>
</comment>